<gene>
    <name evidence="2" type="ORF">K450DRAFT_26497</name>
</gene>
<dbReference type="GeneID" id="75918125"/>
<dbReference type="SMART" id="SM00325">
    <property type="entry name" value="RhoGEF"/>
    <property type="match status" value="1"/>
</dbReference>
<dbReference type="Proteomes" id="UP001206595">
    <property type="component" value="Unassembled WGS sequence"/>
</dbReference>
<dbReference type="Pfam" id="PF00621">
    <property type="entry name" value="RhoGEF"/>
    <property type="match status" value="1"/>
</dbReference>
<evidence type="ECO:0000259" key="1">
    <source>
        <dbReference type="PROSITE" id="PS50010"/>
    </source>
</evidence>
<reference evidence="2" key="1">
    <citation type="submission" date="2021-06" db="EMBL/GenBank/DDBJ databases">
        <authorList>
            <consortium name="DOE Joint Genome Institute"/>
            <person name="Mondo S.J."/>
            <person name="Amses K.R."/>
            <person name="Simmons D.R."/>
            <person name="Longcore J.E."/>
            <person name="Seto K."/>
            <person name="Alves G.H."/>
            <person name="Bonds A.E."/>
            <person name="Quandt C.A."/>
            <person name="Davis W.J."/>
            <person name="Chang Y."/>
            <person name="Letcher P.M."/>
            <person name="Powell M.J."/>
            <person name="Kuo A."/>
            <person name="Labutti K."/>
            <person name="Pangilinan J."/>
            <person name="Andreopoulos W."/>
            <person name="Tritt A."/>
            <person name="Riley R."/>
            <person name="Hundley H."/>
            <person name="Johnson J."/>
            <person name="Lipzen A."/>
            <person name="Barry K."/>
            <person name="Berbee M.L."/>
            <person name="Buchler N.E."/>
            <person name="Grigoriev I.V."/>
            <person name="Spatafora J.W."/>
            <person name="Stajich J.E."/>
            <person name="James T.Y."/>
        </authorList>
    </citation>
    <scope>NUCLEOTIDE SEQUENCE</scope>
    <source>
        <strain evidence="2">AG</strain>
    </source>
</reference>
<dbReference type="GO" id="GO:0005085">
    <property type="term" value="F:guanyl-nucleotide exchange factor activity"/>
    <property type="evidence" value="ECO:0007669"/>
    <property type="project" value="InterPro"/>
</dbReference>
<feature type="domain" description="DH" evidence="1">
    <location>
        <begin position="110"/>
        <end position="297"/>
    </location>
</feature>
<dbReference type="CDD" id="cd00160">
    <property type="entry name" value="RhoGEF"/>
    <property type="match status" value="1"/>
</dbReference>
<dbReference type="PROSITE" id="PS50010">
    <property type="entry name" value="DH_2"/>
    <property type="match status" value="1"/>
</dbReference>
<evidence type="ECO:0000313" key="2">
    <source>
        <dbReference type="EMBL" id="KAI8581149.1"/>
    </source>
</evidence>
<dbReference type="InterPro" id="IPR051092">
    <property type="entry name" value="FYVE_RhoGEF_PH"/>
</dbReference>
<reference evidence="2" key="2">
    <citation type="journal article" date="2022" name="Proc. Natl. Acad. Sci. U.S.A.">
        <title>Diploid-dominant life cycles characterize the early evolution of Fungi.</title>
        <authorList>
            <person name="Amses K.R."/>
            <person name="Simmons D.R."/>
            <person name="Longcore J.E."/>
            <person name="Mondo S.J."/>
            <person name="Seto K."/>
            <person name="Jeronimo G.H."/>
            <person name="Bonds A.E."/>
            <person name="Quandt C.A."/>
            <person name="Davis W.J."/>
            <person name="Chang Y."/>
            <person name="Federici B.A."/>
            <person name="Kuo A."/>
            <person name="LaButti K."/>
            <person name="Pangilinan J."/>
            <person name="Andreopoulos W."/>
            <person name="Tritt A."/>
            <person name="Riley R."/>
            <person name="Hundley H."/>
            <person name="Johnson J."/>
            <person name="Lipzen A."/>
            <person name="Barry K."/>
            <person name="Lang B.F."/>
            <person name="Cuomo C.A."/>
            <person name="Buchler N.E."/>
            <person name="Grigoriev I.V."/>
            <person name="Spatafora J.W."/>
            <person name="Stajich J.E."/>
            <person name="James T.Y."/>
        </authorList>
    </citation>
    <scope>NUCLEOTIDE SEQUENCE</scope>
    <source>
        <strain evidence="2">AG</strain>
    </source>
</reference>
<dbReference type="PANTHER" id="PTHR12673:SF159">
    <property type="entry name" value="LD03170P"/>
    <property type="match status" value="1"/>
</dbReference>
<organism evidence="2 3">
    <name type="scientific">Umbelopsis ramanniana AG</name>
    <dbReference type="NCBI Taxonomy" id="1314678"/>
    <lineage>
        <taxon>Eukaryota</taxon>
        <taxon>Fungi</taxon>
        <taxon>Fungi incertae sedis</taxon>
        <taxon>Mucoromycota</taxon>
        <taxon>Mucoromycotina</taxon>
        <taxon>Umbelopsidomycetes</taxon>
        <taxon>Umbelopsidales</taxon>
        <taxon>Umbelopsidaceae</taxon>
        <taxon>Umbelopsis</taxon>
    </lineage>
</organism>
<comment type="caution">
    <text evidence="2">The sequence shown here is derived from an EMBL/GenBank/DDBJ whole genome shotgun (WGS) entry which is preliminary data.</text>
</comment>
<name>A0AAD5EDE4_UMBRA</name>
<proteinExistence type="predicted"/>
<dbReference type="GO" id="GO:0005737">
    <property type="term" value="C:cytoplasm"/>
    <property type="evidence" value="ECO:0007669"/>
    <property type="project" value="TreeGrafter"/>
</dbReference>
<sequence>MSLSYDFQILRSSLGESGYVYKCKPLQNIIISQNRGQESFSNAQPLCQHYDVVVSDRCLTAPTHEDRQQYQALVNNIGDSAVHGPYSFKTDRVTIDPCALPTEFVADEERRDSLVDELITTEENYVSNMTAFCDIIVKPLRLRAKNSKNLIIGLYQCNTIFNNVEQILEVNKSFLSELLIWRSTREAVFGDICAKYLYHMECYTKFLQGVDAAQEINAQEHKTNYNYRLFLQSATQNTRLGGHTLYSMLAQPGQRITRYTMLLTKILKHTDPSDKNHASLIAALKKADEIATLADDSPTKLAKVFFNMHRSILNCPPTLISQSRTLVSHLDAVELDPATLRPQRPVTIFLLTDKLMIVRRPAYAVRGLDLCGLGNESPAFESVLLKKLEKNTLKSEKQLKFKDWINLGDVEILQGNQGNCL</sequence>
<dbReference type="Gene3D" id="1.20.900.10">
    <property type="entry name" value="Dbl homology (DH) domain"/>
    <property type="match status" value="1"/>
</dbReference>
<dbReference type="SUPFAM" id="SSF48065">
    <property type="entry name" value="DBL homology domain (DH-domain)"/>
    <property type="match status" value="1"/>
</dbReference>
<evidence type="ECO:0000313" key="3">
    <source>
        <dbReference type="Proteomes" id="UP001206595"/>
    </source>
</evidence>
<dbReference type="PANTHER" id="PTHR12673">
    <property type="entry name" value="FACIOGENITAL DYSPLASIA PROTEIN"/>
    <property type="match status" value="1"/>
</dbReference>
<protein>
    <recommendedName>
        <fullName evidence="1">DH domain-containing protein</fullName>
    </recommendedName>
</protein>
<dbReference type="InterPro" id="IPR000219">
    <property type="entry name" value="DH_dom"/>
</dbReference>
<keyword evidence="3" id="KW-1185">Reference proteome</keyword>
<dbReference type="EMBL" id="MU620907">
    <property type="protein sequence ID" value="KAI8581149.1"/>
    <property type="molecule type" value="Genomic_DNA"/>
</dbReference>
<dbReference type="AlphaFoldDB" id="A0AAD5EDE4"/>
<accession>A0AAD5EDE4</accession>
<dbReference type="InterPro" id="IPR035899">
    <property type="entry name" value="DBL_dom_sf"/>
</dbReference>
<dbReference type="RefSeq" id="XP_051446153.1">
    <property type="nucleotide sequence ID" value="XM_051592783.1"/>
</dbReference>